<organism evidence="2 3">
    <name type="scientific">Orlajensenia leifsoniae</name>
    <dbReference type="NCBI Taxonomy" id="2561933"/>
    <lineage>
        <taxon>Bacteria</taxon>
        <taxon>Bacillati</taxon>
        <taxon>Actinomycetota</taxon>
        <taxon>Actinomycetes</taxon>
        <taxon>Micrococcales</taxon>
        <taxon>Microbacteriaceae</taxon>
        <taxon>Orlajensenia</taxon>
    </lineage>
</organism>
<dbReference type="RefSeq" id="WP_135118996.1">
    <property type="nucleotide sequence ID" value="NZ_SPQZ01000001.1"/>
</dbReference>
<feature type="signal peptide" evidence="1">
    <location>
        <begin position="1"/>
        <end position="18"/>
    </location>
</feature>
<dbReference type="PROSITE" id="PS51257">
    <property type="entry name" value="PROKAR_LIPOPROTEIN"/>
    <property type="match status" value="1"/>
</dbReference>
<dbReference type="EMBL" id="SPQZ01000001">
    <property type="protein sequence ID" value="TFW00165.1"/>
    <property type="molecule type" value="Genomic_DNA"/>
</dbReference>
<dbReference type="Proteomes" id="UP000298127">
    <property type="component" value="Unassembled WGS sequence"/>
</dbReference>
<evidence type="ECO:0000313" key="2">
    <source>
        <dbReference type="EMBL" id="TFW00165.1"/>
    </source>
</evidence>
<protein>
    <submittedName>
        <fullName evidence="2">Uncharacterized protein</fullName>
    </submittedName>
</protein>
<proteinExistence type="predicted"/>
<evidence type="ECO:0000313" key="3">
    <source>
        <dbReference type="Proteomes" id="UP000298127"/>
    </source>
</evidence>
<dbReference type="AlphaFoldDB" id="A0A4Y9R6D7"/>
<comment type="caution">
    <text evidence="2">The sequence shown here is derived from an EMBL/GenBank/DDBJ whole genome shotgun (WGS) entry which is preliminary data.</text>
</comment>
<keyword evidence="3" id="KW-1185">Reference proteome</keyword>
<evidence type="ECO:0000256" key="1">
    <source>
        <dbReference type="SAM" id="SignalP"/>
    </source>
</evidence>
<name>A0A4Y9R6D7_9MICO</name>
<gene>
    <name evidence="2" type="ORF">E4M00_02970</name>
</gene>
<keyword evidence="1" id="KW-0732">Signal</keyword>
<sequence>MKIPPWVVVIAASSLLLAGCTTAPSWQSELNTALRESDGTVALSSLSEIEGSTFLVVCPYESVGSISDRLGFTWAGAPDYSNRDDRQTVAVVGDGEVTSHAEIPRDEVDFCSDTEWKVLPLDTSLTVTRSADAILVRPPS</sequence>
<reference evidence="2 3" key="1">
    <citation type="journal article" date="2018" name="J. Microbiol.">
        <title>Leifsonia flava sp. nov., a novel actinobacterium isolated from the rhizosphere of Aquilegia viridiflora.</title>
        <authorList>
            <person name="Cai Y."/>
            <person name="Tao W.Z."/>
            <person name="Ma Y.J."/>
            <person name="Cheng J."/>
            <person name="Zhang M.Y."/>
            <person name="Zhang Y.X."/>
        </authorList>
    </citation>
    <scope>NUCLEOTIDE SEQUENCE [LARGE SCALE GENOMIC DNA]</scope>
    <source>
        <strain evidence="2 3">SYP-B2174</strain>
    </source>
</reference>
<accession>A0A4Y9R6D7</accession>
<feature type="chain" id="PRO_5038940387" evidence="1">
    <location>
        <begin position="19"/>
        <end position="140"/>
    </location>
</feature>